<reference evidence="5 6" key="1">
    <citation type="submission" date="2020-02" db="EMBL/GenBank/DDBJ databases">
        <title>Characterization of phylogenetic diversity of novel bifidobacterial species isolated in Czech ZOOs.</title>
        <authorList>
            <person name="Lugli G.A."/>
            <person name="Vera N.B."/>
            <person name="Ventura M."/>
        </authorList>
    </citation>
    <scope>NUCLEOTIDE SEQUENCE [LARGE SCALE GENOMIC DNA]</scope>
    <source>
        <strain evidence="5 6">DSM 109959</strain>
    </source>
</reference>
<dbReference type="EMBL" id="JAAIIG010000011">
    <property type="protein sequence ID" value="NMM99037.1"/>
    <property type="molecule type" value="Genomic_DNA"/>
</dbReference>
<dbReference type="PANTHER" id="PTHR30146">
    <property type="entry name" value="LACI-RELATED TRANSCRIPTIONAL REPRESSOR"/>
    <property type="match status" value="1"/>
</dbReference>
<evidence type="ECO:0000256" key="2">
    <source>
        <dbReference type="ARBA" id="ARBA00023125"/>
    </source>
</evidence>
<dbReference type="Proteomes" id="UP000543419">
    <property type="component" value="Unassembled WGS sequence"/>
</dbReference>
<dbReference type="InterPro" id="IPR010982">
    <property type="entry name" value="Lambda_DNA-bd_dom_sf"/>
</dbReference>
<dbReference type="GO" id="GO:0003700">
    <property type="term" value="F:DNA-binding transcription factor activity"/>
    <property type="evidence" value="ECO:0007669"/>
    <property type="project" value="TreeGrafter"/>
</dbReference>
<dbReference type="GO" id="GO:0000976">
    <property type="term" value="F:transcription cis-regulatory region binding"/>
    <property type="evidence" value="ECO:0007669"/>
    <property type="project" value="TreeGrafter"/>
</dbReference>
<accession>A0A7Y0EZ35</accession>
<dbReference type="Gene3D" id="1.10.260.40">
    <property type="entry name" value="lambda repressor-like DNA-binding domains"/>
    <property type="match status" value="1"/>
</dbReference>
<dbReference type="InterPro" id="IPR028082">
    <property type="entry name" value="Peripla_BP_I"/>
</dbReference>
<feature type="domain" description="HTH lacI-type" evidence="4">
    <location>
        <begin position="12"/>
        <end position="66"/>
    </location>
</feature>
<dbReference type="Pfam" id="PF00356">
    <property type="entry name" value="LacI"/>
    <property type="match status" value="1"/>
</dbReference>
<protein>
    <submittedName>
        <fullName evidence="5">Transcriptional regulator</fullName>
    </submittedName>
</protein>
<evidence type="ECO:0000256" key="1">
    <source>
        <dbReference type="ARBA" id="ARBA00023015"/>
    </source>
</evidence>
<dbReference type="PROSITE" id="PS00356">
    <property type="entry name" value="HTH_LACI_1"/>
    <property type="match status" value="1"/>
</dbReference>
<dbReference type="CDD" id="cd01392">
    <property type="entry name" value="HTH_LacI"/>
    <property type="match status" value="1"/>
</dbReference>
<dbReference type="PANTHER" id="PTHR30146:SF109">
    <property type="entry name" value="HTH-TYPE TRANSCRIPTIONAL REGULATOR GALS"/>
    <property type="match status" value="1"/>
</dbReference>
<dbReference type="SMART" id="SM00354">
    <property type="entry name" value="HTH_LACI"/>
    <property type="match status" value="1"/>
</dbReference>
<gene>
    <name evidence="5" type="ORF">G1C97_1995</name>
</gene>
<evidence type="ECO:0000313" key="5">
    <source>
        <dbReference type="EMBL" id="NMM99037.1"/>
    </source>
</evidence>
<sequence>MMMAQAPTGRSARLEDVAALAGVSLATASKALHNKPRISEETKQRVLDAARQLNYSPNKLAQSLVRGTSGLIGLVTSDLQGRFSTPILIGAENELRAQSTSVLLANARGDAALERQHVEKLLSLKVDGLLIVQRETNPRPSLGRDWGVPLVYVYGPSTDADDCSVTCDNVDAGRMAVNHLISCGRRHIAIIGGDETYTAATDRTKGALEALSELGIEPAGPIRYGKWDEGWGRAATRLLLDQGVKFDAVVCQSDQLARGCIDVLKQHGLRIPDDVAVIGHDNWDVLTKSSRPALTSIDNETELIGRRAARYLMDAIDGNPHHGTDYMPCRLIQRESTLPLD</sequence>
<dbReference type="PROSITE" id="PS50932">
    <property type="entry name" value="HTH_LACI_2"/>
    <property type="match status" value="1"/>
</dbReference>
<proteinExistence type="predicted"/>
<dbReference type="SUPFAM" id="SSF53822">
    <property type="entry name" value="Periplasmic binding protein-like I"/>
    <property type="match status" value="1"/>
</dbReference>
<name>A0A7Y0EZ35_9BIFI</name>
<keyword evidence="6" id="KW-1185">Reference proteome</keyword>
<evidence type="ECO:0000256" key="3">
    <source>
        <dbReference type="ARBA" id="ARBA00023163"/>
    </source>
</evidence>
<dbReference type="InterPro" id="IPR046335">
    <property type="entry name" value="LacI/GalR-like_sensor"/>
</dbReference>
<keyword evidence="2" id="KW-0238">DNA-binding</keyword>
<dbReference type="CDD" id="cd06288">
    <property type="entry name" value="PBP1_sucrose_transcription_regulator"/>
    <property type="match status" value="1"/>
</dbReference>
<organism evidence="5 6">
    <name type="scientific">Bifidobacterium olomucense</name>
    <dbReference type="NCBI Taxonomy" id="2675324"/>
    <lineage>
        <taxon>Bacteria</taxon>
        <taxon>Bacillati</taxon>
        <taxon>Actinomycetota</taxon>
        <taxon>Actinomycetes</taxon>
        <taxon>Bifidobacteriales</taxon>
        <taxon>Bifidobacteriaceae</taxon>
        <taxon>Bifidobacterium</taxon>
    </lineage>
</organism>
<dbReference type="SUPFAM" id="SSF47413">
    <property type="entry name" value="lambda repressor-like DNA-binding domains"/>
    <property type="match status" value="1"/>
</dbReference>
<evidence type="ECO:0000313" key="6">
    <source>
        <dbReference type="Proteomes" id="UP000543419"/>
    </source>
</evidence>
<evidence type="ECO:0000259" key="4">
    <source>
        <dbReference type="PROSITE" id="PS50932"/>
    </source>
</evidence>
<comment type="caution">
    <text evidence="5">The sequence shown here is derived from an EMBL/GenBank/DDBJ whole genome shotgun (WGS) entry which is preliminary data.</text>
</comment>
<keyword evidence="3" id="KW-0804">Transcription</keyword>
<dbReference type="Gene3D" id="3.40.50.2300">
    <property type="match status" value="2"/>
</dbReference>
<keyword evidence="1" id="KW-0805">Transcription regulation</keyword>
<dbReference type="Pfam" id="PF13377">
    <property type="entry name" value="Peripla_BP_3"/>
    <property type="match status" value="1"/>
</dbReference>
<dbReference type="InterPro" id="IPR000843">
    <property type="entry name" value="HTH_LacI"/>
</dbReference>
<dbReference type="AlphaFoldDB" id="A0A7Y0EZ35"/>